<evidence type="ECO:0000313" key="5">
    <source>
        <dbReference type="Proteomes" id="UP000694892"/>
    </source>
</evidence>
<feature type="region of interest" description="Disordered" evidence="2">
    <location>
        <begin position="74"/>
        <end position="132"/>
    </location>
</feature>
<accession>A0A974BT60</accession>
<dbReference type="InterPro" id="IPR011993">
    <property type="entry name" value="PH-like_dom_sf"/>
</dbReference>
<dbReference type="PANTHER" id="PTHR21642:SF2">
    <property type="entry name" value="CEREBRAL CAVERNOUS MALFORMATIONS 2 PROTEIN-LIKE"/>
    <property type="match status" value="1"/>
</dbReference>
<evidence type="ECO:0000256" key="1">
    <source>
        <dbReference type="ARBA" id="ARBA00010822"/>
    </source>
</evidence>
<feature type="compositionally biased region" description="Basic and acidic residues" evidence="2">
    <location>
        <begin position="96"/>
        <end position="121"/>
    </location>
</feature>
<gene>
    <name evidence="4" type="ORF">XELAEV_18046368mg</name>
</gene>
<organism evidence="4 5">
    <name type="scientific">Xenopus laevis</name>
    <name type="common">African clawed frog</name>
    <dbReference type="NCBI Taxonomy" id="8355"/>
    <lineage>
        <taxon>Eukaryota</taxon>
        <taxon>Metazoa</taxon>
        <taxon>Chordata</taxon>
        <taxon>Craniata</taxon>
        <taxon>Vertebrata</taxon>
        <taxon>Euteleostomi</taxon>
        <taxon>Amphibia</taxon>
        <taxon>Batrachia</taxon>
        <taxon>Anura</taxon>
        <taxon>Pipoidea</taxon>
        <taxon>Pipidae</taxon>
        <taxon>Xenopodinae</taxon>
        <taxon>Xenopus</taxon>
        <taxon>Xenopus</taxon>
    </lineage>
</organism>
<dbReference type="Proteomes" id="UP000694892">
    <property type="component" value="Chromosome 9_10S"/>
</dbReference>
<reference evidence="5" key="1">
    <citation type="journal article" date="2016" name="Nature">
        <title>Genome evolution in the allotetraploid frog Xenopus laevis.</title>
        <authorList>
            <person name="Session A.M."/>
            <person name="Uno Y."/>
            <person name="Kwon T."/>
            <person name="Chapman J.A."/>
            <person name="Toyoda A."/>
            <person name="Takahashi S."/>
            <person name="Fukui A."/>
            <person name="Hikosaka A."/>
            <person name="Suzuki A."/>
            <person name="Kondo M."/>
            <person name="van Heeringen S.J."/>
            <person name="Quigley I."/>
            <person name="Heinz S."/>
            <person name="Ogino H."/>
            <person name="Ochi H."/>
            <person name="Hellsten U."/>
            <person name="Lyons J.B."/>
            <person name="Simakov O."/>
            <person name="Putnam N."/>
            <person name="Stites J."/>
            <person name="Kuroki Y."/>
            <person name="Tanaka T."/>
            <person name="Michiue T."/>
            <person name="Watanabe M."/>
            <person name="Bogdanovic O."/>
            <person name="Lister R."/>
            <person name="Georgiou G."/>
            <person name="Paranjpe S.S."/>
            <person name="van Kruijsbergen I."/>
            <person name="Shu S."/>
            <person name="Carlson J."/>
            <person name="Kinoshita T."/>
            <person name="Ohta Y."/>
            <person name="Mawaribuchi S."/>
            <person name="Jenkins J."/>
            <person name="Grimwood J."/>
            <person name="Schmutz J."/>
            <person name="Mitros T."/>
            <person name="Mozaffari S.V."/>
            <person name="Suzuki Y."/>
            <person name="Haramoto Y."/>
            <person name="Yamamoto T.S."/>
            <person name="Takagi C."/>
            <person name="Heald R."/>
            <person name="Miller K."/>
            <person name="Haudenschild C."/>
            <person name="Kitzman J."/>
            <person name="Nakayama T."/>
            <person name="Izutsu Y."/>
            <person name="Robert J."/>
            <person name="Fortriede J."/>
            <person name="Burns K."/>
            <person name="Lotay V."/>
            <person name="Karimi K."/>
            <person name="Yasuoka Y."/>
            <person name="Dichmann D.S."/>
            <person name="Flajnik M.F."/>
            <person name="Houston D.W."/>
            <person name="Shendure J."/>
            <person name="DuPasquier L."/>
            <person name="Vize P.D."/>
            <person name="Zorn A.M."/>
            <person name="Ito M."/>
            <person name="Marcotte E.M."/>
            <person name="Wallingford J.B."/>
            <person name="Ito Y."/>
            <person name="Asashima M."/>
            <person name="Ueno N."/>
            <person name="Matsuda Y."/>
            <person name="Veenstra G.J."/>
            <person name="Fujiyama A."/>
            <person name="Harland R.M."/>
            <person name="Taira M."/>
            <person name="Rokhsar D.S."/>
        </authorList>
    </citation>
    <scope>NUCLEOTIDE SEQUENCE [LARGE SCALE GENOMIC DNA]</scope>
    <source>
        <strain evidence="5">J</strain>
    </source>
</reference>
<dbReference type="GO" id="GO:0003007">
    <property type="term" value="P:heart morphogenesis"/>
    <property type="evidence" value="ECO:0007669"/>
    <property type="project" value="TreeGrafter"/>
</dbReference>
<dbReference type="InterPro" id="IPR032375">
    <property type="entry name" value="CCM2_C"/>
</dbReference>
<evidence type="ECO:0000256" key="2">
    <source>
        <dbReference type="SAM" id="MobiDB-lite"/>
    </source>
</evidence>
<protein>
    <recommendedName>
        <fullName evidence="3">Cerebral cavernous malformations 2 harmonin-homology domain-containing protein</fullName>
    </recommendedName>
</protein>
<feature type="domain" description="Cerebral cavernous malformations 2 harmonin-homology" evidence="3">
    <location>
        <begin position="248"/>
        <end position="289"/>
    </location>
</feature>
<dbReference type="InterPro" id="IPR026159">
    <property type="entry name" value="Malcavernin"/>
</dbReference>
<sequence>MLLGFLIEPQILLHDYVQKEVKFLGNLTWVVSLLNSSNRDEILQLVEMARLIRDHLLVLKTGLGLDAVPAADSLERKPSAGPSDRSQGGGNSGHRLAGDGRQKSGGSLERKPVTGSWEKRHGGPTCGGSWERRMTLSGSWERRQPCGGSWERSWERRHGTLSTASKGAQPEACCNLIILDVANRDSAEESCTIICHVFQIIYGDQSIECVDRVRYNYTSPPDRTPIIPVPHLQAYAMLQQSLAVGCSGTEEGSVVLEQQQEYLATLRNKLLPMEIQKIAAQLLQYQLGMENIWIREGGILTDSFGRIKRSKSNTSAFSKYDSP</sequence>
<proteinExistence type="inferred from homology"/>
<comment type="similarity">
    <text evidence="1">Belongs to the CCM2 family.</text>
</comment>
<evidence type="ECO:0000259" key="3">
    <source>
        <dbReference type="Pfam" id="PF16545"/>
    </source>
</evidence>
<dbReference type="PANTHER" id="PTHR21642">
    <property type="entry name" value="CEREBRAL CAVERNOUS MALFORMATIONS PROTEIN 2 HOMOLOG"/>
    <property type="match status" value="1"/>
</dbReference>
<dbReference type="Pfam" id="PF16545">
    <property type="entry name" value="CCM2_C"/>
    <property type="match status" value="1"/>
</dbReference>
<evidence type="ECO:0000313" key="4">
    <source>
        <dbReference type="EMBL" id="OCT60352.1"/>
    </source>
</evidence>
<name>A0A974BT60_XENLA</name>
<dbReference type="AlphaFoldDB" id="A0A974BT60"/>
<dbReference type="EMBL" id="CM004483">
    <property type="protein sequence ID" value="OCT60352.1"/>
    <property type="molecule type" value="Genomic_DNA"/>
</dbReference>
<dbReference type="Gene3D" id="2.30.29.30">
    <property type="entry name" value="Pleckstrin-homology domain (PH domain)/Phosphotyrosine-binding domain (PTB)"/>
    <property type="match status" value="1"/>
</dbReference>